<keyword evidence="2" id="KW-1185">Reference proteome</keyword>
<evidence type="ECO:0000313" key="1">
    <source>
        <dbReference type="EMBL" id="KIM35650.1"/>
    </source>
</evidence>
<dbReference type="HOGENOM" id="CLU_045278_1_0_1"/>
<dbReference type="OrthoDB" id="2788229at2759"/>
<gene>
    <name evidence="1" type="ORF">M413DRAFT_32309</name>
</gene>
<dbReference type="EMBL" id="KN831816">
    <property type="protein sequence ID" value="KIM35650.1"/>
    <property type="molecule type" value="Genomic_DNA"/>
</dbReference>
<name>A0A0C3BG07_HEBCY</name>
<accession>A0A0C3BG07</accession>
<dbReference type="AlphaFoldDB" id="A0A0C3BG07"/>
<organism evidence="1 2">
    <name type="scientific">Hebeloma cylindrosporum</name>
    <dbReference type="NCBI Taxonomy" id="76867"/>
    <lineage>
        <taxon>Eukaryota</taxon>
        <taxon>Fungi</taxon>
        <taxon>Dikarya</taxon>
        <taxon>Basidiomycota</taxon>
        <taxon>Agaricomycotina</taxon>
        <taxon>Agaricomycetes</taxon>
        <taxon>Agaricomycetidae</taxon>
        <taxon>Agaricales</taxon>
        <taxon>Agaricineae</taxon>
        <taxon>Hymenogastraceae</taxon>
        <taxon>Hebeloma</taxon>
    </lineage>
</organism>
<proteinExistence type="predicted"/>
<reference evidence="2" key="2">
    <citation type="submission" date="2015-01" db="EMBL/GenBank/DDBJ databases">
        <title>Evolutionary Origins and Diversification of the Mycorrhizal Mutualists.</title>
        <authorList>
            <consortium name="DOE Joint Genome Institute"/>
            <consortium name="Mycorrhizal Genomics Consortium"/>
            <person name="Kohler A."/>
            <person name="Kuo A."/>
            <person name="Nagy L.G."/>
            <person name="Floudas D."/>
            <person name="Copeland A."/>
            <person name="Barry K.W."/>
            <person name="Cichocki N."/>
            <person name="Veneault-Fourrey C."/>
            <person name="LaButti K."/>
            <person name="Lindquist E.A."/>
            <person name="Lipzen A."/>
            <person name="Lundell T."/>
            <person name="Morin E."/>
            <person name="Murat C."/>
            <person name="Riley R."/>
            <person name="Ohm R."/>
            <person name="Sun H."/>
            <person name="Tunlid A."/>
            <person name="Henrissat B."/>
            <person name="Grigoriev I.V."/>
            <person name="Hibbett D.S."/>
            <person name="Martin F."/>
        </authorList>
    </citation>
    <scope>NUCLEOTIDE SEQUENCE [LARGE SCALE GENOMIC DNA]</scope>
    <source>
        <strain evidence="2">h7</strain>
    </source>
</reference>
<protein>
    <recommendedName>
        <fullName evidence="3">F-box domain-containing protein</fullName>
    </recommendedName>
</protein>
<sequence>MSNPGPISHLSQELVDKLIDDLAASVVDIPFYRSHCLFRSALVCKSFLPRSQYHIFRSIKIQSEGAYEHDYTIKRCQELCRILTQSPQIAAHVQELRLDIQPHDKICLHQTPSFMQAINQICQAHHPIDKLTLAGFRTSQLCDPQGFLDAFTRPFISPFITSLYIQGIKNTPIRMIQECVNLSDLTLRGVDFECDSRPNSSRKYVPRPRLRSLTYRASHGAIEKLLGKGFTSHPIHLSTLCALTIFTDEIEDILRAQSIIRATNSLQELYLETRGNICHPPDYRKQHMSLEGHINLKKTNLRILHANVVFGPSDNERLSGILSILKTVPAINSLRSFQLSVYVGFAVNVGPEGLLDADWKSIAEQIRKIASGKTLSFHILFHFLDNENNSSSQTFWGAIANIVSGHNIVHRL</sequence>
<evidence type="ECO:0000313" key="2">
    <source>
        <dbReference type="Proteomes" id="UP000053424"/>
    </source>
</evidence>
<reference evidence="1 2" key="1">
    <citation type="submission" date="2014-04" db="EMBL/GenBank/DDBJ databases">
        <authorList>
            <consortium name="DOE Joint Genome Institute"/>
            <person name="Kuo A."/>
            <person name="Gay G."/>
            <person name="Dore J."/>
            <person name="Kohler A."/>
            <person name="Nagy L.G."/>
            <person name="Floudas D."/>
            <person name="Copeland A."/>
            <person name="Barry K.W."/>
            <person name="Cichocki N."/>
            <person name="Veneault-Fourrey C."/>
            <person name="LaButti K."/>
            <person name="Lindquist E.A."/>
            <person name="Lipzen A."/>
            <person name="Lundell T."/>
            <person name="Morin E."/>
            <person name="Murat C."/>
            <person name="Sun H."/>
            <person name="Tunlid A."/>
            <person name="Henrissat B."/>
            <person name="Grigoriev I.V."/>
            <person name="Hibbett D.S."/>
            <person name="Martin F."/>
            <person name="Nordberg H.P."/>
            <person name="Cantor M.N."/>
            <person name="Hua S.X."/>
        </authorList>
    </citation>
    <scope>NUCLEOTIDE SEQUENCE [LARGE SCALE GENOMIC DNA]</scope>
    <source>
        <strain evidence="2">h7</strain>
    </source>
</reference>
<evidence type="ECO:0008006" key="3">
    <source>
        <dbReference type="Google" id="ProtNLM"/>
    </source>
</evidence>
<dbReference type="Proteomes" id="UP000053424">
    <property type="component" value="Unassembled WGS sequence"/>
</dbReference>